<accession>A0A0C3PX85</accession>
<reference evidence="2" key="2">
    <citation type="submission" date="2015-01" db="EMBL/GenBank/DDBJ databases">
        <title>Evolutionary Origins and Diversification of the Mycorrhizal Mutualists.</title>
        <authorList>
            <consortium name="DOE Joint Genome Institute"/>
            <consortium name="Mycorrhizal Genomics Consortium"/>
            <person name="Kohler A."/>
            <person name="Kuo A."/>
            <person name="Nagy L.G."/>
            <person name="Floudas D."/>
            <person name="Copeland A."/>
            <person name="Barry K.W."/>
            <person name="Cichocki N."/>
            <person name="Veneault-Fourrey C."/>
            <person name="LaButti K."/>
            <person name="Lindquist E.A."/>
            <person name="Lipzen A."/>
            <person name="Lundell T."/>
            <person name="Morin E."/>
            <person name="Murat C."/>
            <person name="Riley R."/>
            <person name="Ohm R."/>
            <person name="Sun H."/>
            <person name="Tunlid A."/>
            <person name="Henrissat B."/>
            <person name="Grigoriev I.V."/>
            <person name="Hibbett D.S."/>
            <person name="Martin F."/>
        </authorList>
    </citation>
    <scope>NUCLEOTIDE SEQUENCE [LARGE SCALE GENOMIC DNA]</scope>
    <source>
        <strain evidence="2">Marx 270</strain>
    </source>
</reference>
<keyword evidence="2" id="KW-1185">Reference proteome</keyword>
<name>A0A0C3PX85_PISTI</name>
<proteinExistence type="predicted"/>
<reference evidence="1 2" key="1">
    <citation type="submission" date="2014-04" db="EMBL/GenBank/DDBJ databases">
        <authorList>
            <consortium name="DOE Joint Genome Institute"/>
            <person name="Kuo A."/>
            <person name="Kohler A."/>
            <person name="Costa M.D."/>
            <person name="Nagy L.G."/>
            <person name="Floudas D."/>
            <person name="Copeland A."/>
            <person name="Barry K.W."/>
            <person name="Cichocki N."/>
            <person name="Veneault-Fourrey C."/>
            <person name="LaButti K."/>
            <person name="Lindquist E.A."/>
            <person name="Lipzen A."/>
            <person name="Lundell T."/>
            <person name="Morin E."/>
            <person name="Murat C."/>
            <person name="Sun H."/>
            <person name="Tunlid A."/>
            <person name="Henrissat B."/>
            <person name="Grigoriev I.V."/>
            <person name="Hibbett D.S."/>
            <person name="Martin F."/>
            <person name="Nordberg H.P."/>
            <person name="Cantor M.N."/>
            <person name="Hua S.X."/>
        </authorList>
    </citation>
    <scope>NUCLEOTIDE SEQUENCE [LARGE SCALE GENOMIC DNA]</scope>
    <source>
        <strain evidence="1 2">Marx 270</strain>
    </source>
</reference>
<sequence>MPLILHPSIKAGIWQASHALYFLSCISFSCPSLLVFKSIRPVLGHLIIRFQPCLLHSFK</sequence>
<organism evidence="1 2">
    <name type="scientific">Pisolithus tinctorius Marx 270</name>
    <dbReference type="NCBI Taxonomy" id="870435"/>
    <lineage>
        <taxon>Eukaryota</taxon>
        <taxon>Fungi</taxon>
        <taxon>Dikarya</taxon>
        <taxon>Basidiomycota</taxon>
        <taxon>Agaricomycotina</taxon>
        <taxon>Agaricomycetes</taxon>
        <taxon>Agaricomycetidae</taxon>
        <taxon>Boletales</taxon>
        <taxon>Sclerodermatineae</taxon>
        <taxon>Pisolithaceae</taxon>
        <taxon>Pisolithus</taxon>
    </lineage>
</organism>
<protein>
    <submittedName>
        <fullName evidence="1">Uncharacterized protein</fullName>
    </submittedName>
</protein>
<evidence type="ECO:0000313" key="1">
    <source>
        <dbReference type="EMBL" id="KIO13569.1"/>
    </source>
</evidence>
<dbReference type="EMBL" id="KN831946">
    <property type="protein sequence ID" value="KIO13569.1"/>
    <property type="molecule type" value="Genomic_DNA"/>
</dbReference>
<dbReference type="AlphaFoldDB" id="A0A0C3PX85"/>
<dbReference type="Proteomes" id="UP000054217">
    <property type="component" value="Unassembled WGS sequence"/>
</dbReference>
<dbReference type="HOGENOM" id="CLU_2961816_0_0_1"/>
<evidence type="ECO:0000313" key="2">
    <source>
        <dbReference type="Proteomes" id="UP000054217"/>
    </source>
</evidence>
<dbReference type="InParanoid" id="A0A0C3PX85"/>
<gene>
    <name evidence="1" type="ORF">M404DRAFT_584693</name>
</gene>